<reference evidence="10" key="1">
    <citation type="submission" date="2023-01" db="EMBL/GenBank/DDBJ databases">
        <title>Whole genome sequence of Paucibacter sp. S2-9 isolated from pond sediment.</title>
        <authorList>
            <person name="Jung J.Y."/>
        </authorList>
    </citation>
    <scope>NUCLEOTIDE SEQUENCE</scope>
    <source>
        <strain evidence="10">S2-9</strain>
    </source>
</reference>
<feature type="transmembrane region" description="Helical" evidence="8">
    <location>
        <begin position="514"/>
        <end position="532"/>
    </location>
</feature>
<evidence type="ECO:0000256" key="3">
    <source>
        <dbReference type="ARBA" id="ARBA00022475"/>
    </source>
</evidence>
<feature type="transmembrane region" description="Helical" evidence="8">
    <location>
        <begin position="329"/>
        <end position="352"/>
    </location>
</feature>
<feature type="domain" description="ABC transmembrane type-1" evidence="9">
    <location>
        <begin position="46"/>
        <end position="251"/>
    </location>
</feature>
<dbReference type="GO" id="GO:0005886">
    <property type="term" value="C:plasma membrane"/>
    <property type="evidence" value="ECO:0007669"/>
    <property type="project" value="UniProtKB-SubCell"/>
</dbReference>
<proteinExistence type="inferred from homology"/>
<evidence type="ECO:0000256" key="7">
    <source>
        <dbReference type="ARBA" id="ARBA00023136"/>
    </source>
</evidence>
<organism evidence="10 11">
    <name type="scientific">Paucibacter sediminis</name>
    <dbReference type="NCBI Taxonomy" id="3019553"/>
    <lineage>
        <taxon>Bacteria</taxon>
        <taxon>Pseudomonadati</taxon>
        <taxon>Pseudomonadota</taxon>
        <taxon>Betaproteobacteria</taxon>
        <taxon>Burkholderiales</taxon>
        <taxon>Sphaerotilaceae</taxon>
        <taxon>Roseateles</taxon>
    </lineage>
</organism>
<evidence type="ECO:0000256" key="1">
    <source>
        <dbReference type="ARBA" id="ARBA00004429"/>
    </source>
</evidence>
<evidence type="ECO:0000256" key="2">
    <source>
        <dbReference type="ARBA" id="ARBA00022448"/>
    </source>
</evidence>
<evidence type="ECO:0000256" key="5">
    <source>
        <dbReference type="ARBA" id="ARBA00022692"/>
    </source>
</evidence>
<evidence type="ECO:0000313" key="11">
    <source>
        <dbReference type="Proteomes" id="UP001177769"/>
    </source>
</evidence>
<dbReference type="Pfam" id="PF00528">
    <property type="entry name" value="BPD_transp_1"/>
    <property type="match status" value="2"/>
</dbReference>
<dbReference type="GO" id="GO:0055085">
    <property type="term" value="P:transmembrane transport"/>
    <property type="evidence" value="ECO:0007669"/>
    <property type="project" value="InterPro"/>
</dbReference>
<keyword evidence="2 8" id="KW-0813">Transport</keyword>
<keyword evidence="4" id="KW-0997">Cell inner membrane</keyword>
<dbReference type="PROSITE" id="PS50928">
    <property type="entry name" value="ABC_TM1"/>
    <property type="match status" value="2"/>
</dbReference>
<dbReference type="Proteomes" id="UP001177769">
    <property type="component" value="Chromosome"/>
</dbReference>
<protein>
    <submittedName>
        <fullName evidence="10">Iron ABC transporter permease</fullName>
    </submittedName>
</protein>
<dbReference type="PANTHER" id="PTHR43357">
    <property type="entry name" value="INNER MEMBRANE ABC TRANSPORTER PERMEASE PROTEIN YDCV"/>
    <property type="match status" value="1"/>
</dbReference>
<evidence type="ECO:0000256" key="6">
    <source>
        <dbReference type="ARBA" id="ARBA00022989"/>
    </source>
</evidence>
<evidence type="ECO:0000313" key="10">
    <source>
        <dbReference type="EMBL" id="WIT10121.1"/>
    </source>
</evidence>
<dbReference type="InterPro" id="IPR000515">
    <property type="entry name" value="MetI-like"/>
</dbReference>
<dbReference type="CDD" id="cd06261">
    <property type="entry name" value="TM_PBP2"/>
    <property type="match status" value="2"/>
</dbReference>
<accession>A0AA95NID4</accession>
<name>A0AA95NID4_9BURK</name>
<evidence type="ECO:0000256" key="4">
    <source>
        <dbReference type="ARBA" id="ARBA00022519"/>
    </source>
</evidence>
<evidence type="ECO:0000256" key="8">
    <source>
        <dbReference type="RuleBase" id="RU363032"/>
    </source>
</evidence>
<feature type="transmembrane region" description="Helical" evidence="8">
    <location>
        <begin position="372"/>
        <end position="395"/>
    </location>
</feature>
<dbReference type="KEGG" id="pais:PFX98_14375"/>
<sequence length="542" mass="57848">MLRFIILVCLLLAVPVAGVLGSWLALDAQAWAILAHQWQTVLPEYAWSSLLLSVSVALGVALLGGATAAAVSLFEFPGRRWFEWALLLPMAMPAYVAAYAYTDVLQYSGALQSTLRQWTGAQGALWPDPRSLPGAVLLFVLCLYPYVYLLTRTALAERGVALMEAARMLGAGTWRRVREVALPLARPALAAGVALALMETLADYGVGAYFGLTTLTTGIYKAWLVMNDRIAAAQLASVLLLVVALLLWLERRAQARLRFVGSRSGALHAAEARPLPLQGLAALGAFLLCALPVLLGFVLPVLVLLQLLWQEGMHGEMGLPLARFAQWAWTSLQLAGLAAVLAVSLALVLAYATRVRSASPTLAALLGVSNRIVSLGYAVPGAVLAVGILLPLGWLQTHAPQLGLTALMTGSIAGLIYAYLVRFSGVALQSVEAGYARISTTVDETARMLGASRRRLFLELHAPLLARSALAAALLVFVDVMKELPATLVLRPFNSDTLAVVAYQLARDERLGEAALPSLAIVLVGLVPVLMLSRAMRKKPGT</sequence>
<keyword evidence="5 8" id="KW-0812">Transmembrane</keyword>
<dbReference type="InterPro" id="IPR035906">
    <property type="entry name" value="MetI-like_sf"/>
</dbReference>
<keyword evidence="3" id="KW-1003">Cell membrane</keyword>
<keyword evidence="7 8" id="KW-0472">Membrane</keyword>
<dbReference type="AlphaFoldDB" id="A0AA95NID4"/>
<feature type="transmembrane region" description="Helical" evidence="8">
    <location>
        <begin position="456"/>
        <end position="478"/>
    </location>
</feature>
<dbReference type="RefSeq" id="WP_285231190.1">
    <property type="nucleotide sequence ID" value="NZ_CP116346.1"/>
</dbReference>
<feature type="transmembrane region" description="Helical" evidence="8">
    <location>
        <begin position="45"/>
        <end position="74"/>
    </location>
</feature>
<dbReference type="EMBL" id="CP116346">
    <property type="protein sequence ID" value="WIT10121.1"/>
    <property type="molecule type" value="Genomic_DNA"/>
</dbReference>
<feature type="transmembrane region" description="Helical" evidence="8">
    <location>
        <begin position="280"/>
        <end position="309"/>
    </location>
</feature>
<feature type="transmembrane region" description="Helical" evidence="8">
    <location>
        <begin position="132"/>
        <end position="150"/>
    </location>
</feature>
<comment type="subcellular location">
    <subcellularLocation>
        <location evidence="1">Cell inner membrane</location>
        <topology evidence="1">Multi-pass membrane protein</topology>
    </subcellularLocation>
    <subcellularLocation>
        <location evidence="8">Cell membrane</location>
        <topology evidence="8">Multi-pass membrane protein</topology>
    </subcellularLocation>
</comment>
<feature type="transmembrane region" description="Helical" evidence="8">
    <location>
        <begin position="230"/>
        <end position="249"/>
    </location>
</feature>
<dbReference type="FunFam" id="1.10.3720.10:FF:000088">
    <property type="entry name" value="Iron(III) ABC transporter, permease protein"/>
    <property type="match status" value="1"/>
</dbReference>
<feature type="transmembrane region" description="Helical" evidence="8">
    <location>
        <begin position="81"/>
        <end position="101"/>
    </location>
</feature>
<dbReference type="SUPFAM" id="SSF161098">
    <property type="entry name" value="MetI-like"/>
    <property type="match status" value="2"/>
</dbReference>
<gene>
    <name evidence="10" type="ORF">PFX98_14375</name>
</gene>
<dbReference type="PANTHER" id="PTHR43357:SF3">
    <property type="entry name" value="FE(3+)-TRANSPORT SYSTEM PERMEASE PROTEIN FBPB 2"/>
    <property type="match status" value="1"/>
</dbReference>
<keyword evidence="11" id="KW-1185">Reference proteome</keyword>
<keyword evidence="6 8" id="KW-1133">Transmembrane helix</keyword>
<evidence type="ECO:0000259" key="9">
    <source>
        <dbReference type="PROSITE" id="PS50928"/>
    </source>
</evidence>
<dbReference type="Gene3D" id="1.10.3720.10">
    <property type="entry name" value="MetI-like"/>
    <property type="match status" value="2"/>
</dbReference>
<feature type="transmembrane region" description="Helical" evidence="8">
    <location>
        <begin position="401"/>
        <end position="420"/>
    </location>
</feature>
<comment type="similarity">
    <text evidence="8">Belongs to the binding-protein-dependent transport system permease family.</text>
</comment>
<feature type="domain" description="ABC transmembrane type-1" evidence="9">
    <location>
        <begin position="328"/>
        <end position="532"/>
    </location>
</feature>